<dbReference type="EC" id="2.3.1.199" evidence="11"/>
<evidence type="ECO:0000313" key="13">
    <source>
        <dbReference type="Proteomes" id="UP001432027"/>
    </source>
</evidence>
<feature type="non-terminal residue" evidence="12">
    <location>
        <position position="1"/>
    </location>
</feature>
<evidence type="ECO:0000313" key="12">
    <source>
        <dbReference type="EMBL" id="GMS94097.1"/>
    </source>
</evidence>
<keyword evidence="8 11" id="KW-0443">Lipid metabolism</keyword>
<keyword evidence="4 11" id="KW-0808">Transferase</keyword>
<dbReference type="InterPro" id="IPR002076">
    <property type="entry name" value="ELO_fam"/>
</dbReference>
<evidence type="ECO:0000256" key="3">
    <source>
        <dbReference type="ARBA" id="ARBA00022516"/>
    </source>
</evidence>
<keyword evidence="7 11" id="KW-1133">Transmembrane helix</keyword>
<gene>
    <name evidence="12" type="ORF">PENTCL1PPCAC_16272</name>
</gene>
<keyword evidence="3 11" id="KW-0444">Lipid biosynthesis</keyword>
<evidence type="ECO:0000256" key="9">
    <source>
        <dbReference type="ARBA" id="ARBA00023136"/>
    </source>
</evidence>
<dbReference type="GO" id="GO:0030148">
    <property type="term" value="P:sphingolipid biosynthetic process"/>
    <property type="evidence" value="ECO:0007669"/>
    <property type="project" value="TreeGrafter"/>
</dbReference>
<evidence type="ECO:0000256" key="7">
    <source>
        <dbReference type="ARBA" id="ARBA00022989"/>
    </source>
</evidence>
<dbReference type="PANTHER" id="PTHR11157">
    <property type="entry name" value="FATTY ACID ACYL TRANSFERASE-RELATED"/>
    <property type="match status" value="1"/>
</dbReference>
<dbReference type="GO" id="GO:0042761">
    <property type="term" value="P:very long-chain fatty acid biosynthetic process"/>
    <property type="evidence" value="ECO:0007669"/>
    <property type="project" value="TreeGrafter"/>
</dbReference>
<accession>A0AAV5TIL4</accession>
<evidence type="ECO:0000256" key="5">
    <source>
        <dbReference type="ARBA" id="ARBA00022692"/>
    </source>
</evidence>
<dbReference type="GO" id="GO:0019367">
    <property type="term" value="P:fatty acid elongation, saturated fatty acid"/>
    <property type="evidence" value="ECO:0007669"/>
    <property type="project" value="TreeGrafter"/>
</dbReference>
<evidence type="ECO:0000256" key="1">
    <source>
        <dbReference type="ARBA" id="ARBA00004141"/>
    </source>
</evidence>
<feature type="transmembrane region" description="Helical" evidence="11">
    <location>
        <begin position="31"/>
        <end position="47"/>
    </location>
</feature>
<evidence type="ECO:0000256" key="8">
    <source>
        <dbReference type="ARBA" id="ARBA00023098"/>
    </source>
</evidence>
<organism evidence="12 13">
    <name type="scientific">Pristionchus entomophagus</name>
    <dbReference type="NCBI Taxonomy" id="358040"/>
    <lineage>
        <taxon>Eukaryota</taxon>
        <taxon>Metazoa</taxon>
        <taxon>Ecdysozoa</taxon>
        <taxon>Nematoda</taxon>
        <taxon>Chromadorea</taxon>
        <taxon>Rhabditida</taxon>
        <taxon>Rhabditina</taxon>
        <taxon>Diplogasteromorpha</taxon>
        <taxon>Diplogasteroidea</taxon>
        <taxon>Neodiplogasteridae</taxon>
        <taxon>Pristionchus</taxon>
    </lineage>
</organism>
<comment type="pathway">
    <text evidence="2">Lipid metabolism; fatty acid biosynthesis.</text>
</comment>
<proteinExistence type="inferred from homology"/>
<keyword evidence="9 11" id="KW-0472">Membrane</keyword>
<keyword evidence="5 11" id="KW-0812">Transmembrane</keyword>
<protein>
    <recommendedName>
        <fullName evidence="11">Elongation of very long chain fatty acids protein</fullName>
        <ecNumber evidence="11">2.3.1.199</ecNumber>
    </recommendedName>
    <alternativeName>
        <fullName evidence="11">Very-long-chain 3-oxoacyl-CoA synthase</fullName>
    </alternativeName>
</protein>
<keyword evidence="13" id="KW-1185">Reference proteome</keyword>
<keyword evidence="6 11" id="KW-0276">Fatty acid metabolism</keyword>
<dbReference type="GO" id="GO:0034626">
    <property type="term" value="P:fatty acid elongation, polyunsaturated fatty acid"/>
    <property type="evidence" value="ECO:0007669"/>
    <property type="project" value="TreeGrafter"/>
</dbReference>
<dbReference type="GO" id="GO:0009922">
    <property type="term" value="F:fatty acid elongase activity"/>
    <property type="evidence" value="ECO:0007669"/>
    <property type="project" value="UniProtKB-EC"/>
</dbReference>
<keyword evidence="10 11" id="KW-0275">Fatty acid biosynthesis</keyword>
<evidence type="ECO:0000256" key="10">
    <source>
        <dbReference type="ARBA" id="ARBA00023160"/>
    </source>
</evidence>
<dbReference type="EMBL" id="BTSX01000004">
    <property type="protein sequence ID" value="GMS94097.1"/>
    <property type="molecule type" value="Genomic_DNA"/>
</dbReference>
<evidence type="ECO:0000256" key="2">
    <source>
        <dbReference type="ARBA" id="ARBA00005194"/>
    </source>
</evidence>
<evidence type="ECO:0000256" key="6">
    <source>
        <dbReference type="ARBA" id="ARBA00022832"/>
    </source>
</evidence>
<sequence length="143" mass="16481">ASASFRTPVTYSDMFFGEWNQEKTRHFMEHTHLPISFVITAAYLLMVKYGPKIMENRKAYDLRTSLAVWNFALFAYSGVSFYILFPHFMKTYYKGGILRTLCHNDDLYTNSESGFVGWLFVMSKASDTTPFRAQSLSTPSFSS</sequence>
<dbReference type="Pfam" id="PF01151">
    <property type="entry name" value="ELO"/>
    <property type="match status" value="1"/>
</dbReference>
<dbReference type="GO" id="GO:0034625">
    <property type="term" value="P:fatty acid elongation, monounsaturated fatty acid"/>
    <property type="evidence" value="ECO:0007669"/>
    <property type="project" value="TreeGrafter"/>
</dbReference>
<dbReference type="Proteomes" id="UP001432027">
    <property type="component" value="Unassembled WGS sequence"/>
</dbReference>
<name>A0AAV5TIL4_9BILA</name>
<comment type="catalytic activity">
    <reaction evidence="11">
        <text>a very-long-chain acyl-CoA + malonyl-CoA + H(+) = a very-long-chain 3-oxoacyl-CoA + CO2 + CoA</text>
        <dbReference type="Rhea" id="RHEA:32727"/>
        <dbReference type="ChEBI" id="CHEBI:15378"/>
        <dbReference type="ChEBI" id="CHEBI:16526"/>
        <dbReference type="ChEBI" id="CHEBI:57287"/>
        <dbReference type="ChEBI" id="CHEBI:57384"/>
        <dbReference type="ChEBI" id="CHEBI:90725"/>
        <dbReference type="ChEBI" id="CHEBI:90736"/>
        <dbReference type="EC" id="2.3.1.199"/>
    </reaction>
</comment>
<dbReference type="PANTHER" id="PTHR11157:SF30">
    <property type="entry name" value="ELONGATION OF LONG CHAIN FATTY ACIDS PROTEIN 2"/>
    <property type="match status" value="1"/>
</dbReference>
<comment type="caution">
    <text evidence="11">Lacks conserved residue(s) required for the propagation of feature annotation.</text>
</comment>
<comment type="similarity">
    <text evidence="11">Belongs to the ELO family.</text>
</comment>
<feature type="transmembrane region" description="Helical" evidence="11">
    <location>
        <begin position="67"/>
        <end position="85"/>
    </location>
</feature>
<evidence type="ECO:0000256" key="4">
    <source>
        <dbReference type="ARBA" id="ARBA00022679"/>
    </source>
</evidence>
<dbReference type="GO" id="GO:0005789">
    <property type="term" value="C:endoplasmic reticulum membrane"/>
    <property type="evidence" value="ECO:0007669"/>
    <property type="project" value="TreeGrafter"/>
</dbReference>
<evidence type="ECO:0000256" key="11">
    <source>
        <dbReference type="RuleBase" id="RU361115"/>
    </source>
</evidence>
<dbReference type="AlphaFoldDB" id="A0AAV5TIL4"/>
<comment type="subcellular location">
    <subcellularLocation>
        <location evidence="1">Membrane</location>
        <topology evidence="1">Multi-pass membrane protein</topology>
    </subcellularLocation>
</comment>
<reference evidence="12" key="1">
    <citation type="submission" date="2023-10" db="EMBL/GenBank/DDBJ databases">
        <title>Genome assembly of Pristionchus species.</title>
        <authorList>
            <person name="Yoshida K."/>
            <person name="Sommer R.J."/>
        </authorList>
    </citation>
    <scope>NUCLEOTIDE SEQUENCE</scope>
    <source>
        <strain evidence="12">RS0144</strain>
    </source>
</reference>
<comment type="caution">
    <text evidence="12">The sequence shown here is derived from an EMBL/GenBank/DDBJ whole genome shotgun (WGS) entry which is preliminary data.</text>
</comment>